<dbReference type="Proteomes" id="UP000229681">
    <property type="component" value="Unassembled WGS sequence"/>
</dbReference>
<dbReference type="AlphaFoldDB" id="A0A2M8PG17"/>
<dbReference type="GO" id="GO:0016757">
    <property type="term" value="F:glycosyltransferase activity"/>
    <property type="evidence" value="ECO:0007669"/>
    <property type="project" value="TreeGrafter"/>
</dbReference>
<evidence type="ECO:0008006" key="3">
    <source>
        <dbReference type="Google" id="ProtNLM"/>
    </source>
</evidence>
<dbReference type="SUPFAM" id="SSF53756">
    <property type="entry name" value="UDP-Glycosyltransferase/glycogen phosphorylase"/>
    <property type="match status" value="1"/>
</dbReference>
<proteinExistence type="predicted"/>
<name>A0A2M8PG17_9CHLR</name>
<gene>
    <name evidence="1" type="ORF">CUN49_05095</name>
</gene>
<dbReference type="EMBL" id="PGTM01000049">
    <property type="protein sequence ID" value="PJF36497.1"/>
    <property type="molecule type" value="Genomic_DNA"/>
</dbReference>
<evidence type="ECO:0000313" key="1">
    <source>
        <dbReference type="EMBL" id="PJF36497.1"/>
    </source>
</evidence>
<organism evidence="1 2">
    <name type="scientific">Candidatus Thermofonsia Clade 1 bacterium</name>
    <dbReference type="NCBI Taxonomy" id="2364210"/>
    <lineage>
        <taxon>Bacteria</taxon>
        <taxon>Bacillati</taxon>
        <taxon>Chloroflexota</taxon>
        <taxon>Candidatus Thermofontia</taxon>
        <taxon>Candidatus Thermofonsia Clade 1</taxon>
    </lineage>
</organism>
<sequence length="409" mass="46075">MLTPYLPYPPVSGGRARTYNLLKRLTRDFAITLVCFGRPEERAFDLSPLQALCDLIVISRPSSPSKWRAALLSLTSIKPITMRLYTSGEFRQAVQRLLRVRLFDLIHVESFYMLQNLPPELPVPVFLSEPAIEYLAWWRHARVARPIYQRPALALEALKMRFFEPQAWSAATLVGVMSEVDARIVKRAAPGVPTALSPNGVDVEYFKPSNVRRDPDNAIFMGDYKYFPNEDAVLYFMREIMPLIRAKRPNFTLTLLGKDATPALTRLAANPRNGLRIQGLVEDTRPYLSRAGLFVCPLRSGSGTRFKLLEALACGCPVVSTSLGAEGLGAQDNRHMRIVDTPQAFADAVLRLLDDPEEAARLSHHGRNWVVERHSWARSAMLLSDIYLSLIGSEDMTALSPSSRRVRRR</sequence>
<accession>A0A2M8PG17</accession>
<dbReference type="Gene3D" id="3.40.50.2000">
    <property type="entry name" value="Glycogen Phosphorylase B"/>
    <property type="match status" value="2"/>
</dbReference>
<comment type="caution">
    <text evidence="1">The sequence shown here is derived from an EMBL/GenBank/DDBJ whole genome shotgun (WGS) entry which is preliminary data.</text>
</comment>
<reference evidence="1 2" key="1">
    <citation type="submission" date="2017-11" db="EMBL/GenBank/DDBJ databases">
        <title>Evolution of Phototrophy in the Chloroflexi Phylum Driven by Horizontal Gene Transfer.</title>
        <authorList>
            <person name="Ward L.M."/>
            <person name="Hemp J."/>
            <person name="Shih P.M."/>
            <person name="Mcglynn S.E."/>
            <person name="Fischer W."/>
        </authorList>
    </citation>
    <scope>NUCLEOTIDE SEQUENCE [LARGE SCALE GENOMIC DNA]</scope>
    <source>
        <strain evidence="1">JP3_13</strain>
    </source>
</reference>
<dbReference type="CDD" id="cd03801">
    <property type="entry name" value="GT4_PimA-like"/>
    <property type="match status" value="1"/>
</dbReference>
<protein>
    <recommendedName>
        <fullName evidence="3">Glycosyltransferase subfamily 4-like N-terminal domain-containing protein</fullName>
    </recommendedName>
</protein>
<dbReference type="Pfam" id="PF13692">
    <property type="entry name" value="Glyco_trans_1_4"/>
    <property type="match status" value="1"/>
</dbReference>
<dbReference type="PANTHER" id="PTHR12526">
    <property type="entry name" value="GLYCOSYLTRANSFERASE"/>
    <property type="match status" value="1"/>
</dbReference>
<evidence type="ECO:0000313" key="2">
    <source>
        <dbReference type="Proteomes" id="UP000229681"/>
    </source>
</evidence>
<dbReference type="PANTHER" id="PTHR12526:SF600">
    <property type="entry name" value="GLYCOSYL TRANSFERASE GROUP 1"/>
    <property type="match status" value="1"/>
</dbReference>